<organism evidence="2 3">
    <name type="scientific">Pelovirga terrestris</name>
    <dbReference type="NCBI Taxonomy" id="2771352"/>
    <lineage>
        <taxon>Bacteria</taxon>
        <taxon>Pseudomonadati</taxon>
        <taxon>Thermodesulfobacteriota</taxon>
        <taxon>Desulfuromonadia</taxon>
        <taxon>Geobacterales</taxon>
        <taxon>Geobacteraceae</taxon>
        <taxon>Pelovirga</taxon>
    </lineage>
</organism>
<dbReference type="SUPFAM" id="SSF50341">
    <property type="entry name" value="CheW-like"/>
    <property type="match status" value="1"/>
</dbReference>
<evidence type="ECO:0000259" key="1">
    <source>
        <dbReference type="PROSITE" id="PS50851"/>
    </source>
</evidence>
<reference evidence="2" key="1">
    <citation type="submission" date="2020-09" db="EMBL/GenBank/DDBJ databases">
        <title>Pelobacter alkaliphilus sp. nov., a novel anaerobic arsenate-reducing bacterium from terrestrial mud volcano.</title>
        <authorList>
            <person name="Khomyakova M.A."/>
            <person name="Merkel A.Y."/>
            <person name="Slobodkin A.I."/>
        </authorList>
    </citation>
    <scope>NUCLEOTIDE SEQUENCE</scope>
    <source>
        <strain evidence="2">M08fum</strain>
    </source>
</reference>
<dbReference type="GO" id="GO:0005829">
    <property type="term" value="C:cytosol"/>
    <property type="evidence" value="ECO:0007669"/>
    <property type="project" value="TreeGrafter"/>
</dbReference>
<dbReference type="Gene3D" id="2.40.50.180">
    <property type="entry name" value="CheA-289, Domain 4"/>
    <property type="match status" value="1"/>
</dbReference>
<protein>
    <submittedName>
        <fullName evidence="2">Chemotaxis protein CheW</fullName>
    </submittedName>
</protein>
<feature type="domain" description="CheW-like" evidence="1">
    <location>
        <begin position="1"/>
        <end position="136"/>
    </location>
</feature>
<dbReference type="InterPro" id="IPR039315">
    <property type="entry name" value="CheW"/>
</dbReference>
<comment type="caution">
    <text evidence="2">The sequence shown here is derived from an EMBL/GenBank/DDBJ whole genome shotgun (WGS) entry which is preliminary data.</text>
</comment>
<dbReference type="GO" id="GO:0006935">
    <property type="term" value="P:chemotaxis"/>
    <property type="evidence" value="ECO:0007669"/>
    <property type="project" value="InterPro"/>
</dbReference>
<name>A0A8J6UGK1_9BACT</name>
<evidence type="ECO:0000313" key="2">
    <source>
        <dbReference type="EMBL" id="MBD1399898.1"/>
    </source>
</evidence>
<dbReference type="PANTHER" id="PTHR22617">
    <property type="entry name" value="CHEMOTAXIS SENSOR HISTIDINE KINASE-RELATED"/>
    <property type="match status" value="1"/>
</dbReference>
<dbReference type="Proteomes" id="UP000632828">
    <property type="component" value="Unassembled WGS sequence"/>
</dbReference>
<dbReference type="Gene3D" id="2.30.30.40">
    <property type="entry name" value="SH3 Domains"/>
    <property type="match status" value="1"/>
</dbReference>
<proteinExistence type="predicted"/>
<dbReference type="InterPro" id="IPR002545">
    <property type="entry name" value="CheW-lke_dom"/>
</dbReference>
<dbReference type="GO" id="GO:0007165">
    <property type="term" value="P:signal transduction"/>
    <property type="evidence" value="ECO:0007669"/>
    <property type="project" value="InterPro"/>
</dbReference>
<keyword evidence="3" id="KW-1185">Reference proteome</keyword>
<evidence type="ECO:0000313" key="3">
    <source>
        <dbReference type="Proteomes" id="UP000632828"/>
    </source>
</evidence>
<accession>A0A8J6UGK1</accession>
<dbReference type="Pfam" id="PF01584">
    <property type="entry name" value="CheW"/>
    <property type="match status" value="1"/>
</dbReference>
<gene>
    <name evidence="2" type="ORF">ICT70_04360</name>
</gene>
<dbReference type="SMART" id="SM00260">
    <property type="entry name" value="CheW"/>
    <property type="match status" value="1"/>
</dbReference>
<sequence>MMQLLPFEVGNEIYALELIDIQEIVETPHLHPFPAAPATVSGAIAFHGRIVPVVDLPCLLGFDSPQGSPRIIVLANHYGPFALAVDRLRPLIGLDKGFVKDADAGVKEPSVRSLFTWKNDMISLLDLHYVVAAIEATCVK</sequence>
<dbReference type="PANTHER" id="PTHR22617:SF23">
    <property type="entry name" value="CHEMOTAXIS PROTEIN CHEW"/>
    <property type="match status" value="1"/>
</dbReference>
<dbReference type="PROSITE" id="PS50851">
    <property type="entry name" value="CHEW"/>
    <property type="match status" value="1"/>
</dbReference>
<dbReference type="AlphaFoldDB" id="A0A8J6UGK1"/>
<dbReference type="InterPro" id="IPR036061">
    <property type="entry name" value="CheW-like_dom_sf"/>
</dbReference>
<dbReference type="EMBL" id="JACWUN010000004">
    <property type="protein sequence ID" value="MBD1399898.1"/>
    <property type="molecule type" value="Genomic_DNA"/>
</dbReference>